<dbReference type="PANTHER" id="PTHR43014">
    <property type="entry name" value="MERCURIC REDUCTASE"/>
    <property type="match status" value="1"/>
</dbReference>
<dbReference type="SUPFAM" id="SSF55424">
    <property type="entry name" value="FAD/NAD-linked reductases, dimerisation (C-terminal) domain"/>
    <property type="match status" value="1"/>
</dbReference>
<evidence type="ECO:0000256" key="11">
    <source>
        <dbReference type="RuleBase" id="RU003691"/>
    </source>
</evidence>
<dbReference type="GeneID" id="33940757"/>
<dbReference type="NCBIfam" id="NF040477">
    <property type="entry name" value="chlor_oxi_RclA"/>
    <property type="match status" value="1"/>
</dbReference>
<dbReference type="InterPro" id="IPR012999">
    <property type="entry name" value="Pyr_OxRdtase_I_AS"/>
</dbReference>
<organism evidence="14 15">
    <name type="scientific">Edwardsiella anguillarum ET080813</name>
    <dbReference type="NCBI Taxonomy" id="667120"/>
    <lineage>
        <taxon>Bacteria</taxon>
        <taxon>Pseudomonadati</taxon>
        <taxon>Pseudomonadota</taxon>
        <taxon>Gammaproteobacteria</taxon>
        <taxon>Enterobacterales</taxon>
        <taxon>Hafniaceae</taxon>
        <taxon>Edwardsiella</taxon>
    </lineage>
</organism>
<sequence>MTHFQNVVIGFGKAGKTLAAFLARRGEQVALIERSAQQYGGTCINVGCIPTKSWVHDADTGIPFAEAVLRQRQLVEMLRENNRHALEDLAKVTLINGHARFVDAHTLAVQGIQGEQRITAERIFINTGARSAMPAIEGLAASSHVYDSTSFLQLATLPQRLVILGAGYIGVEFASLLRRFGAEVTVLEAAADFLPREDRDIAQAVETILRDEGIDLRLGGRVRRIEDDAAGVTVELEAGRVQADAVLVASGRLPNSDGLALEQAGVEVDARGAIKVNGQLQTTQPHIWALGDVNGGPQFTFISLDDFRIVRDSLYGKGLRHTGDRGALPYSVFMTPTLSRIGLSEAQARAQGEAVTVVTLPVGVIPRARTLKDPRGVLKAVVQRESGRILGATLLCRDSHEMINLLKTAMDAGVPYSVLRDQIYTHPTMSEAFNDLFALVDA</sequence>
<dbReference type="InterPro" id="IPR036188">
    <property type="entry name" value="FAD/NAD-bd_sf"/>
</dbReference>
<evidence type="ECO:0000256" key="4">
    <source>
        <dbReference type="ARBA" id="ARBA00022857"/>
    </source>
</evidence>
<accession>A0A076LST3</accession>
<dbReference type="PRINTS" id="PR00411">
    <property type="entry name" value="PNDRDTASEI"/>
</dbReference>
<dbReference type="GO" id="GO:0016152">
    <property type="term" value="F:mercury (II) reductase (NADP+) activity"/>
    <property type="evidence" value="ECO:0007669"/>
    <property type="project" value="UniProtKB-EC"/>
</dbReference>
<comment type="similarity">
    <text evidence="1 11">Belongs to the class-I pyridine nucleotide-disulfide oxidoreductase family.</text>
</comment>
<dbReference type="PANTHER" id="PTHR43014:SF4">
    <property type="entry name" value="PYRIDINE NUCLEOTIDE-DISULFIDE OXIDOREDUCTASE RCLA-RELATED"/>
    <property type="match status" value="1"/>
</dbReference>
<dbReference type="EC" id="1.8.1.4" evidence="14"/>
<evidence type="ECO:0000256" key="2">
    <source>
        <dbReference type="ARBA" id="ARBA00022630"/>
    </source>
</evidence>
<evidence type="ECO:0000256" key="10">
    <source>
        <dbReference type="PIRSR" id="PIRSR000350-4"/>
    </source>
</evidence>
<evidence type="ECO:0000256" key="6">
    <source>
        <dbReference type="ARBA" id="ARBA00023157"/>
    </source>
</evidence>
<dbReference type="GO" id="GO:0004148">
    <property type="term" value="F:dihydrolipoyl dehydrogenase (NADH) activity"/>
    <property type="evidence" value="ECO:0007669"/>
    <property type="project" value="UniProtKB-EC"/>
</dbReference>
<dbReference type="HOGENOM" id="CLU_016755_1_2_6"/>
<evidence type="ECO:0000256" key="1">
    <source>
        <dbReference type="ARBA" id="ARBA00007532"/>
    </source>
</evidence>
<feature type="binding site" evidence="9">
    <location>
        <position position="292"/>
    </location>
    <ligand>
        <name>FAD</name>
        <dbReference type="ChEBI" id="CHEBI:57692"/>
    </ligand>
</feature>
<comment type="cofactor">
    <cofactor evidence="9">
        <name>FAD</name>
        <dbReference type="ChEBI" id="CHEBI:57692"/>
    </cofactor>
    <text evidence="9">Binds 1 FAD per subunit.</text>
</comment>
<proteinExistence type="inferred from homology"/>
<dbReference type="FunFam" id="3.30.390.30:FF:000001">
    <property type="entry name" value="Dihydrolipoyl dehydrogenase"/>
    <property type="match status" value="1"/>
</dbReference>
<evidence type="ECO:0000256" key="8">
    <source>
        <dbReference type="PIRSR" id="PIRSR000350-2"/>
    </source>
</evidence>
<feature type="active site" description="Proton acceptor" evidence="8">
    <location>
        <position position="426"/>
    </location>
</feature>
<keyword evidence="7 11" id="KW-0676">Redox-active center</keyword>
<dbReference type="KEGG" id="ete:ETEE_3298"/>
<name>A0A076LST3_9GAMM</name>
<evidence type="ECO:0000313" key="15">
    <source>
        <dbReference type="Proteomes" id="UP000028681"/>
    </source>
</evidence>
<reference evidence="14 15" key="1">
    <citation type="journal article" date="2012" name="PLoS ONE">
        <title>Edwardsiella comparative phylogenomics reveal the new intra/inter-species taxonomic relationships, virulence evolution and niche adaptation mechanisms.</title>
        <authorList>
            <person name="Yang M."/>
            <person name="Lv Y."/>
            <person name="Xiao J."/>
            <person name="Wu H."/>
            <person name="Zheng H."/>
            <person name="Liu Q."/>
            <person name="Zhang Y."/>
            <person name="Wang Q."/>
        </authorList>
    </citation>
    <scope>NUCLEOTIDE SEQUENCE [LARGE SCALE GENOMIC DNA]</scope>
    <source>
        <strain evidence="15">080813</strain>
    </source>
</reference>
<dbReference type="Proteomes" id="UP000028681">
    <property type="component" value="Chromosome"/>
</dbReference>
<evidence type="ECO:0000256" key="7">
    <source>
        <dbReference type="ARBA" id="ARBA00023284"/>
    </source>
</evidence>
<keyword evidence="6" id="KW-1015">Disulfide bond</keyword>
<evidence type="ECO:0000256" key="9">
    <source>
        <dbReference type="PIRSR" id="PIRSR000350-3"/>
    </source>
</evidence>
<feature type="binding site" evidence="9">
    <location>
        <position position="52"/>
    </location>
    <ligand>
        <name>FAD</name>
        <dbReference type="ChEBI" id="CHEBI:57692"/>
    </ligand>
</feature>
<dbReference type="EMBL" id="CP006664">
    <property type="protein sequence ID" value="AIJ09722.1"/>
    <property type="molecule type" value="Genomic_DNA"/>
</dbReference>
<dbReference type="InterPro" id="IPR004099">
    <property type="entry name" value="Pyr_nucl-diS_OxRdtase_dimer"/>
</dbReference>
<keyword evidence="3 9" id="KW-0274">FAD</keyword>
<dbReference type="RefSeq" id="WP_034164331.1">
    <property type="nucleotide sequence ID" value="NZ_CP006664.1"/>
</dbReference>
<dbReference type="InterPro" id="IPR054847">
    <property type="entry name" value="chlor_oxi_RclA"/>
</dbReference>
<dbReference type="PIRSF" id="PIRSF000350">
    <property type="entry name" value="Mercury_reductase_MerA"/>
    <property type="match status" value="1"/>
</dbReference>
<dbReference type="Pfam" id="PF02852">
    <property type="entry name" value="Pyr_redox_dim"/>
    <property type="match status" value="1"/>
</dbReference>
<dbReference type="GO" id="GO:0006979">
    <property type="term" value="P:response to oxidative stress"/>
    <property type="evidence" value="ECO:0007669"/>
    <property type="project" value="UniProtKB-ARBA"/>
</dbReference>
<dbReference type="Gene3D" id="3.30.390.30">
    <property type="match status" value="1"/>
</dbReference>
<evidence type="ECO:0000256" key="3">
    <source>
        <dbReference type="ARBA" id="ARBA00022827"/>
    </source>
</evidence>
<dbReference type="InterPro" id="IPR016156">
    <property type="entry name" value="FAD/NAD-linked_Rdtase_dimer_sf"/>
</dbReference>
<dbReference type="InterPro" id="IPR023753">
    <property type="entry name" value="FAD/NAD-binding_dom"/>
</dbReference>
<dbReference type="SUPFAM" id="SSF51905">
    <property type="entry name" value="FAD/NAD(P)-binding domain"/>
    <property type="match status" value="1"/>
</dbReference>
<feature type="binding site" evidence="9">
    <location>
        <begin position="165"/>
        <end position="172"/>
    </location>
    <ligand>
        <name>NAD(+)</name>
        <dbReference type="ChEBI" id="CHEBI:57540"/>
    </ligand>
</feature>
<dbReference type="PROSITE" id="PS00076">
    <property type="entry name" value="PYRIDINE_REDOX_1"/>
    <property type="match status" value="1"/>
</dbReference>
<keyword evidence="9" id="KW-0547">Nucleotide-binding</keyword>
<evidence type="ECO:0000313" key="14">
    <source>
        <dbReference type="EMBL" id="AIJ09722.1"/>
    </source>
</evidence>
<dbReference type="PRINTS" id="PR00368">
    <property type="entry name" value="FADPNR"/>
</dbReference>
<protein>
    <submittedName>
        <fullName evidence="14">Putative Dihydrolipoamide dehydrogenase Mercuric ion reductase PF00070 family, FAD-dependent NAD(P)-disulfide oxidoreductase</fullName>
        <ecNumber evidence="14">1.16.1.1</ecNumber>
        <ecNumber evidence="14">1.8.1.4</ecNumber>
    </submittedName>
</protein>
<evidence type="ECO:0000259" key="12">
    <source>
        <dbReference type="Pfam" id="PF02852"/>
    </source>
</evidence>
<feature type="binding site" evidence="9">
    <location>
        <position position="188"/>
    </location>
    <ligand>
        <name>NAD(+)</name>
        <dbReference type="ChEBI" id="CHEBI:57540"/>
    </ligand>
</feature>
<dbReference type="Gene3D" id="3.50.50.60">
    <property type="entry name" value="FAD/NAD(P)-binding domain"/>
    <property type="match status" value="2"/>
</dbReference>
<dbReference type="GO" id="GO:0003955">
    <property type="term" value="F:NAD(P)H dehydrogenase (quinone) activity"/>
    <property type="evidence" value="ECO:0007669"/>
    <property type="project" value="TreeGrafter"/>
</dbReference>
<feature type="disulfide bond" description="Redox-active" evidence="10">
    <location>
        <begin position="43"/>
        <end position="48"/>
    </location>
</feature>
<evidence type="ECO:0000256" key="5">
    <source>
        <dbReference type="ARBA" id="ARBA00023002"/>
    </source>
</evidence>
<keyword evidence="4" id="KW-0521">NADP</keyword>
<dbReference type="GO" id="GO:0050660">
    <property type="term" value="F:flavin adenine dinucleotide binding"/>
    <property type="evidence" value="ECO:0007669"/>
    <property type="project" value="TreeGrafter"/>
</dbReference>
<keyword evidence="5 11" id="KW-0560">Oxidoreductase</keyword>
<dbReference type="InterPro" id="IPR001100">
    <property type="entry name" value="Pyr_nuc-diS_OxRdtase"/>
</dbReference>
<feature type="domain" description="FAD/NAD(P)-binding" evidence="13">
    <location>
        <begin position="5"/>
        <end position="299"/>
    </location>
</feature>
<feature type="binding site" evidence="9">
    <location>
        <position position="251"/>
    </location>
    <ligand>
        <name>NAD(+)</name>
        <dbReference type="ChEBI" id="CHEBI:57540"/>
    </ligand>
</feature>
<dbReference type="AlphaFoldDB" id="A0A076LST3"/>
<dbReference type="EC" id="1.16.1.1" evidence="14"/>
<evidence type="ECO:0000259" key="13">
    <source>
        <dbReference type="Pfam" id="PF07992"/>
    </source>
</evidence>
<gene>
    <name evidence="14" type="ORF">ETEE_3298</name>
</gene>
<keyword evidence="2 11" id="KW-0285">Flavoprotein</keyword>
<dbReference type="Pfam" id="PF07992">
    <property type="entry name" value="Pyr_redox_2"/>
    <property type="match status" value="1"/>
</dbReference>
<keyword evidence="9" id="KW-0520">NAD</keyword>
<feature type="domain" description="Pyridine nucleotide-disulphide oxidoreductase dimerisation" evidence="12">
    <location>
        <begin position="329"/>
        <end position="435"/>
    </location>
</feature>